<dbReference type="AlphaFoldDB" id="M3EIK0"/>
<gene>
    <name evidence="1" type="ORF">LEP1GSC188_3130</name>
</gene>
<dbReference type="SUPFAM" id="SSF88874">
    <property type="entry name" value="Receptor-binding domain of short tail fibre protein gp12"/>
    <property type="match status" value="1"/>
</dbReference>
<comment type="caution">
    <text evidence="1">The sequence shown here is derived from an EMBL/GenBank/DDBJ whole genome shotgun (WGS) entry which is preliminary data.</text>
</comment>
<evidence type="ECO:0008006" key="3">
    <source>
        <dbReference type="Google" id="ProtNLM"/>
    </source>
</evidence>
<dbReference type="Proteomes" id="UP000011770">
    <property type="component" value="Unassembled WGS sequence"/>
</dbReference>
<accession>M3EIK0</accession>
<evidence type="ECO:0000313" key="1">
    <source>
        <dbReference type="EMBL" id="EMF80888.1"/>
    </source>
</evidence>
<organism evidence="1 2">
    <name type="scientific">Leptospira weilii serovar Topaz str. LT2116</name>
    <dbReference type="NCBI Taxonomy" id="1088540"/>
    <lineage>
        <taxon>Bacteria</taxon>
        <taxon>Pseudomonadati</taxon>
        <taxon>Spirochaetota</taxon>
        <taxon>Spirochaetia</taxon>
        <taxon>Leptospirales</taxon>
        <taxon>Leptospiraceae</taxon>
        <taxon>Leptospira</taxon>
    </lineage>
</organism>
<name>M3EIK0_9LEPT</name>
<evidence type="ECO:0000313" key="2">
    <source>
        <dbReference type="Proteomes" id="UP000011770"/>
    </source>
</evidence>
<reference evidence="1 2" key="1">
    <citation type="submission" date="2013-01" db="EMBL/GenBank/DDBJ databases">
        <authorList>
            <person name="Harkins D.M."/>
            <person name="Durkin A.S."/>
            <person name="Brinkac L.M."/>
            <person name="Haft D.H."/>
            <person name="Selengut J.D."/>
            <person name="Sanka R."/>
            <person name="DePew J."/>
            <person name="Purushe J."/>
            <person name="Tulsiani S.M."/>
            <person name="Graham G.C."/>
            <person name="Burns M.-A."/>
            <person name="Dohnt M.F."/>
            <person name="Smythe L.D."/>
            <person name="McKay D.B."/>
            <person name="Craig S.B."/>
            <person name="Vinetz J.M."/>
            <person name="Sutton G.G."/>
            <person name="Nierman W.C."/>
            <person name="Fouts D.E."/>
        </authorList>
    </citation>
    <scope>NUCLEOTIDE SEQUENCE [LARGE SCALE GENOMIC DNA]</scope>
    <source>
        <strain evidence="1 2">LT2116</strain>
    </source>
</reference>
<sequence>MSWTQIDVNKYESSSGWTLELDGGYGWIMYHEEIEDELPDTFFVLADLFGNPGQAVVTVDPLTGKIPTGLIPSLAISEVFVVSNETQMLSLNCQRGDIAIRTDIPGPAMFILALDDSTVLSSWVQISVTYPDWGNIQNKPLAFTPTNHNHDLDYYRKTEIDSLLAGKRSTDSIPANEILENTNKQFISQSEKDLLHNPQAPNWPDIQNKPPAFPPTDHNHFADHYTKSEINSALLQKRNIGNITANEITEDSSKRFVTDTQIAAWNSGGSSSGGFDVGDVKTSARNTAPSGWLTMNGQTIGNTGSEANNVGSAFQNLFILLWNDWSNTVLPIQTSTGTATTRGASAVADWNAGKRLPIPNIAGRTAIGVGAATGLTARNLGEGIGEEAHTLTIPELPNHDHGGGVHNHPIYRANFTMSGGGISIAVGYSSTSTTVTRNSSAIITPQGGGLPHNNMQPSLVLNYFIKY</sequence>
<proteinExistence type="predicted"/>
<protein>
    <recommendedName>
        <fullName evidence="3">Phage tail collar domain protein</fullName>
    </recommendedName>
</protein>
<dbReference type="EMBL" id="AHOR02000044">
    <property type="protein sequence ID" value="EMF80888.1"/>
    <property type="molecule type" value="Genomic_DNA"/>
</dbReference>